<evidence type="ECO:0000256" key="1">
    <source>
        <dbReference type="ARBA" id="ARBA00004651"/>
    </source>
</evidence>
<comment type="function">
    <text evidence="9 10">Fluoride-specific ion channel. Important for reducing fluoride concentration in the cell, thus reducing its toxicity.</text>
</comment>
<name>D1CCE4_THET1</name>
<proteinExistence type="inferred from homology"/>
<feature type="transmembrane region" description="Helical" evidence="10">
    <location>
        <begin position="32"/>
        <end position="55"/>
    </location>
</feature>
<keyword evidence="10" id="KW-0479">Metal-binding</keyword>
<dbReference type="GO" id="GO:0005886">
    <property type="term" value="C:plasma membrane"/>
    <property type="evidence" value="ECO:0007669"/>
    <property type="project" value="UniProtKB-SubCell"/>
</dbReference>
<dbReference type="GO" id="GO:0140114">
    <property type="term" value="P:cellular detoxification of fluoride"/>
    <property type="evidence" value="ECO:0007669"/>
    <property type="project" value="UniProtKB-UniRule"/>
</dbReference>
<keyword evidence="3 10" id="KW-0812">Transmembrane</keyword>
<evidence type="ECO:0000256" key="3">
    <source>
        <dbReference type="ARBA" id="ARBA00022692"/>
    </source>
</evidence>
<feature type="binding site" evidence="10">
    <location>
        <position position="74"/>
    </location>
    <ligand>
        <name>Na(+)</name>
        <dbReference type="ChEBI" id="CHEBI:29101"/>
        <note>structural</note>
    </ligand>
</feature>
<reference evidence="12" key="1">
    <citation type="journal article" date="2010" name="Stand. Genomic Sci.">
        <title>Complete genome sequence of 'Thermobaculum terrenum' type strain (YNP1).</title>
        <authorList>
            <person name="Kiss H."/>
            <person name="Cleland D."/>
            <person name="Lapidus A."/>
            <person name="Lucas S."/>
            <person name="Glavina Del Rio T."/>
            <person name="Nolan M."/>
            <person name="Tice H."/>
            <person name="Han C."/>
            <person name="Goodwin L."/>
            <person name="Pitluck S."/>
            <person name="Liolios K."/>
            <person name="Ivanova N."/>
            <person name="Mavromatis K."/>
            <person name="Ovchinnikova G."/>
            <person name="Pati A."/>
            <person name="Chen A."/>
            <person name="Palaniappan K."/>
            <person name="Land M."/>
            <person name="Hauser L."/>
            <person name="Chang Y."/>
            <person name="Jeffries C."/>
            <person name="Lu M."/>
            <person name="Brettin T."/>
            <person name="Detter J."/>
            <person name="Goker M."/>
            <person name="Tindall B."/>
            <person name="Beck B."/>
            <person name="McDermott T."/>
            <person name="Woyke T."/>
            <person name="Bristow J."/>
            <person name="Eisen J."/>
            <person name="Markowitz V."/>
            <person name="Hugenholtz P."/>
            <person name="Kyrpides N."/>
            <person name="Klenk H."/>
            <person name="Cheng J."/>
        </authorList>
    </citation>
    <scope>NUCLEOTIDE SEQUENCE [LARGE SCALE GENOMIC DNA]</scope>
    <source>
        <strain evidence="12">ATCC BAA-798 / YNP1</strain>
    </source>
</reference>
<dbReference type="HAMAP" id="MF_00454">
    <property type="entry name" value="FluC"/>
    <property type="match status" value="1"/>
</dbReference>
<keyword evidence="4 10" id="KW-1133">Transmembrane helix</keyword>
<comment type="catalytic activity">
    <reaction evidence="8">
        <text>fluoride(in) = fluoride(out)</text>
        <dbReference type="Rhea" id="RHEA:76159"/>
        <dbReference type="ChEBI" id="CHEBI:17051"/>
    </reaction>
    <physiologicalReaction direction="left-to-right" evidence="8">
        <dbReference type="Rhea" id="RHEA:76160"/>
    </physiologicalReaction>
</comment>
<dbReference type="PANTHER" id="PTHR28259">
    <property type="entry name" value="FLUORIDE EXPORT PROTEIN 1-RELATED"/>
    <property type="match status" value="1"/>
</dbReference>
<keyword evidence="12" id="KW-1185">Reference proteome</keyword>
<evidence type="ECO:0000256" key="6">
    <source>
        <dbReference type="ARBA" id="ARBA00023303"/>
    </source>
</evidence>
<feature type="transmembrane region" description="Helical" evidence="10">
    <location>
        <begin position="96"/>
        <end position="117"/>
    </location>
</feature>
<dbReference type="NCBIfam" id="TIGR00494">
    <property type="entry name" value="crcB"/>
    <property type="match status" value="1"/>
</dbReference>
<evidence type="ECO:0000256" key="7">
    <source>
        <dbReference type="ARBA" id="ARBA00035120"/>
    </source>
</evidence>
<evidence type="ECO:0000313" key="12">
    <source>
        <dbReference type="Proteomes" id="UP000000323"/>
    </source>
</evidence>
<comment type="similarity">
    <text evidence="7 10">Belongs to the fluoride channel Fluc/FEX (TC 1.A.43) family.</text>
</comment>
<evidence type="ECO:0000256" key="10">
    <source>
        <dbReference type="HAMAP-Rule" id="MF_00454"/>
    </source>
</evidence>
<gene>
    <name evidence="10" type="primary">fluC</name>
    <name evidence="10" type="synonym">crcB</name>
    <name evidence="11" type="ordered locus">Tter_1553</name>
</gene>
<dbReference type="Proteomes" id="UP000000323">
    <property type="component" value="Chromosome 1"/>
</dbReference>
<dbReference type="GO" id="GO:0062054">
    <property type="term" value="F:fluoride channel activity"/>
    <property type="evidence" value="ECO:0007669"/>
    <property type="project" value="UniProtKB-UniRule"/>
</dbReference>
<protein>
    <recommendedName>
        <fullName evidence="10">Fluoride-specific ion channel FluC</fullName>
    </recommendedName>
</protein>
<feature type="transmembrane region" description="Helical" evidence="10">
    <location>
        <begin position="67"/>
        <end position="84"/>
    </location>
</feature>
<keyword evidence="10" id="KW-0813">Transport</keyword>
<dbReference type="AlphaFoldDB" id="D1CCE4"/>
<dbReference type="PANTHER" id="PTHR28259:SF1">
    <property type="entry name" value="FLUORIDE EXPORT PROTEIN 1-RELATED"/>
    <property type="match status" value="1"/>
</dbReference>
<keyword evidence="2 10" id="KW-1003">Cell membrane</keyword>
<evidence type="ECO:0000256" key="8">
    <source>
        <dbReference type="ARBA" id="ARBA00035585"/>
    </source>
</evidence>
<evidence type="ECO:0000256" key="9">
    <source>
        <dbReference type="ARBA" id="ARBA00049940"/>
    </source>
</evidence>
<comment type="subcellular location">
    <subcellularLocation>
        <location evidence="1 10">Cell membrane</location>
        <topology evidence="1 10">Multi-pass membrane protein</topology>
    </subcellularLocation>
</comment>
<dbReference type="KEGG" id="ttr:Tter_1553"/>
<feature type="binding site" evidence="10">
    <location>
        <position position="77"/>
    </location>
    <ligand>
        <name>Na(+)</name>
        <dbReference type="ChEBI" id="CHEBI:29101"/>
        <note>structural</note>
    </ligand>
</feature>
<dbReference type="GO" id="GO:0046872">
    <property type="term" value="F:metal ion binding"/>
    <property type="evidence" value="ECO:0007669"/>
    <property type="project" value="UniProtKB-KW"/>
</dbReference>
<keyword evidence="10" id="KW-0915">Sodium</keyword>
<dbReference type="HOGENOM" id="CLU_114342_3_2_0"/>
<evidence type="ECO:0000313" key="11">
    <source>
        <dbReference type="EMBL" id="ACZ42459.1"/>
    </source>
</evidence>
<keyword evidence="6 10" id="KW-0407">Ion channel</keyword>
<dbReference type="EMBL" id="CP001825">
    <property type="protein sequence ID" value="ACZ42459.1"/>
    <property type="molecule type" value="Genomic_DNA"/>
</dbReference>
<organism evidence="11 12">
    <name type="scientific">Thermobaculum terrenum (strain ATCC BAA-798 / CCMEE 7001 / YNP1)</name>
    <dbReference type="NCBI Taxonomy" id="525904"/>
    <lineage>
        <taxon>Bacteria</taxon>
        <taxon>Bacillati</taxon>
        <taxon>Chloroflexota</taxon>
        <taxon>Chloroflexia</taxon>
        <taxon>Candidatus Thermobaculales</taxon>
        <taxon>Candidatus Thermobaculaceae</taxon>
        <taxon>Thermobaculum</taxon>
    </lineage>
</organism>
<accession>D1CCE4</accession>
<dbReference type="eggNOG" id="COG0239">
    <property type="taxonomic scope" value="Bacteria"/>
</dbReference>
<dbReference type="InterPro" id="IPR003691">
    <property type="entry name" value="FluC"/>
</dbReference>
<evidence type="ECO:0000256" key="4">
    <source>
        <dbReference type="ARBA" id="ARBA00022989"/>
    </source>
</evidence>
<keyword evidence="5 10" id="KW-0472">Membrane</keyword>
<comment type="activity regulation">
    <text evidence="10">Na(+) is not transported, but it plays an essential structural role and its presence is essential for fluoride channel function.</text>
</comment>
<dbReference type="STRING" id="525904.Tter_1553"/>
<sequence>MNYLIVGIGGFLGANARYILGGWLASKWSTAFPFETLIINVSGSFVLCLFMTLALERFEIPIEYRQFFAIGFLGAYTTFSTLTFETIELLQQGRVLYALLNILGSGVLGLLAGYLGVISGRAI</sequence>
<keyword evidence="10" id="KW-0406">Ion transport</keyword>
<dbReference type="Pfam" id="PF02537">
    <property type="entry name" value="CRCB"/>
    <property type="match status" value="1"/>
</dbReference>
<evidence type="ECO:0000256" key="2">
    <source>
        <dbReference type="ARBA" id="ARBA00022475"/>
    </source>
</evidence>
<evidence type="ECO:0000256" key="5">
    <source>
        <dbReference type="ARBA" id="ARBA00023136"/>
    </source>
</evidence>